<gene>
    <name evidence="2" type="ORF">CC1G_02335</name>
</gene>
<dbReference type="HOGENOM" id="CLU_634610_0_0_1"/>
<organism evidence="2 3">
    <name type="scientific">Coprinopsis cinerea (strain Okayama-7 / 130 / ATCC MYA-4618 / FGSC 9003)</name>
    <name type="common">Inky cap fungus</name>
    <name type="synonym">Hormographiella aspergillata</name>
    <dbReference type="NCBI Taxonomy" id="240176"/>
    <lineage>
        <taxon>Eukaryota</taxon>
        <taxon>Fungi</taxon>
        <taxon>Dikarya</taxon>
        <taxon>Basidiomycota</taxon>
        <taxon>Agaricomycotina</taxon>
        <taxon>Agaricomycetes</taxon>
        <taxon>Agaricomycetidae</taxon>
        <taxon>Agaricales</taxon>
        <taxon>Agaricineae</taxon>
        <taxon>Psathyrellaceae</taxon>
        <taxon>Coprinopsis</taxon>
    </lineage>
</organism>
<dbReference type="OrthoDB" id="2904962at2759"/>
<evidence type="ECO:0000256" key="1">
    <source>
        <dbReference type="SAM" id="MobiDB-lite"/>
    </source>
</evidence>
<protein>
    <recommendedName>
        <fullName evidence="4">F-box domain-containing protein</fullName>
    </recommendedName>
</protein>
<evidence type="ECO:0008006" key="4">
    <source>
        <dbReference type="Google" id="ProtNLM"/>
    </source>
</evidence>
<accession>A8N7S8</accession>
<dbReference type="VEuPathDB" id="FungiDB:CC1G_02335"/>
<dbReference type="Proteomes" id="UP000001861">
    <property type="component" value="Unassembled WGS sequence"/>
</dbReference>
<keyword evidence="3" id="KW-1185">Reference proteome</keyword>
<name>A8N7S8_COPC7</name>
<dbReference type="InParanoid" id="A8N7S8"/>
<reference evidence="2 3" key="1">
    <citation type="journal article" date="2010" name="Proc. Natl. Acad. Sci. U.S.A.">
        <title>Insights into evolution of multicellular fungi from the assembled chromosomes of the mushroom Coprinopsis cinerea (Coprinus cinereus).</title>
        <authorList>
            <person name="Stajich J.E."/>
            <person name="Wilke S.K."/>
            <person name="Ahren D."/>
            <person name="Au C.H."/>
            <person name="Birren B.W."/>
            <person name="Borodovsky M."/>
            <person name="Burns C."/>
            <person name="Canback B."/>
            <person name="Casselton L.A."/>
            <person name="Cheng C.K."/>
            <person name="Deng J."/>
            <person name="Dietrich F.S."/>
            <person name="Fargo D.C."/>
            <person name="Farman M.L."/>
            <person name="Gathman A.C."/>
            <person name="Goldberg J."/>
            <person name="Guigo R."/>
            <person name="Hoegger P.J."/>
            <person name="Hooker J.B."/>
            <person name="Huggins A."/>
            <person name="James T.Y."/>
            <person name="Kamada T."/>
            <person name="Kilaru S."/>
            <person name="Kodira C."/>
            <person name="Kues U."/>
            <person name="Kupfer D."/>
            <person name="Kwan H.S."/>
            <person name="Lomsadze A."/>
            <person name="Li W."/>
            <person name="Lilly W.W."/>
            <person name="Ma L.J."/>
            <person name="Mackey A.J."/>
            <person name="Manning G."/>
            <person name="Martin F."/>
            <person name="Muraguchi H."/>
            <person name="Natvig D.O."/>
            <person name="Palmerini H."/>
            <person name="Ramesh M.A."/>
            <person name="Rehmeyer C.J."/>
            <person name="Roe B.A."/>
            <person name="Shenoy N."/>
            <person name="Stanke M."/>
            <person name="Ter-Hovhannisyan V."/>
            <person name="Tunlid A."/>
            <person name="Velagapudi R."/>
            <person name="Vision T.J."/>
            <person name="Zeng Q."/>
            <person name="Zolan M.E."/>
            <person name="Pukkila P.J."/>
        </authorList>
    </citation>
    <scope>NUCLEOTIDE SEQUENCE [LARGE SCALE GENOMIC DNA]</scope>
    <source>
        <strain evidence="3">Okayama-7 / 130 / ATCC MYA-4618 / FGSC 9003</strain>
    </source>
</reference>
<dbReference type="GeneID" id="6007336"/>
<dbReference type="RefSeq" id="XP_001830884.2">
    <property type="nucleotide sequence ID" value="XM_001830832.2"/>
</dbReference>
<evidence type="ECO:0000313" key="2">
    <source>
        <dbReference type="EMBL" id="EAU90948.2"/>
    </source>
</evidence>
<sequence length="432" mass="48871">MLRRLTFRTSPRCKFQKKTSTSPSPKPNADSLPHRLPAEVIYRIIDRHLFVCHGRDLDTLKALALTCKSLRSHCLQYLFASIAIRKYPCACCGNPEGLENPSGQGRDALEFAGIVKQSPEIASVVRSLCIEALPRQRTRNILLNTGKSSDSAKAFTFIINRLTNLEDLEAEALQCKWEDIDTAVQAALTRTLQSDTLKTVSLSMIDIPAVVLSECTSVEWMTIRAAVWDDGRVLQDGRRLPRPRILELDSTCTDSVQPLLNALDLTAVTTLDLGTIDLYNAEYDRLVKACWASLTKLTFTAQGWLDQLEQHCLQLCQVPLLQEIEIFIQPKDLTNTLFWIDSSLNSRHSPDCGSLSDVYIHCLPDEYTWSRHQEYWKTCSLIQERHWPSTRAIKIHGFSHRKHARLPTWVTKRSLGLFGDEHVKEQVSSGNA</sequence>
<evidence type="ECO:0000313" key="3">
    <source>
        <dbReference type="Proteomes" id="UP000001861"/>
    </source>
</evidence>
<comment type="caution">
    <text evidence="2">The sequence shown here is derived from an EMBL/GenBank/DDBJ whole genome shotgun (WGS) entry which is preliminary data.</text>
</comment>
<dbReference type="KEGG" id="cci:CC1G_02335"/>
<proteinExistence type="predicted"/>
<dbReference type="AlphaFoldDB" id="A8N7S8"/>
<dbReference type="EMBL" id="AACS02000003">
    <property type="protein sequence ID" value="EAU90948.2"/>
    <property type="molecule type" value="Genomic_DNA"/>
</dbReference>
<feature type="region of interest" description="Disordered" evidence="1">
    <location>
        <begin position="1"/>
        <end position="32"/>
    </location>
</feature>